<evidence type="ECO:0000313" key="5">
    <source>
        <dbReference type="RefSeq" id="XP_022339031.1"/>
    </source>
</evidence>
<dbReference type="OrthoDB" id="6110924at2759"/>
<dbReference type="GO" id="GO:0070187">
    <property type="term" value="C:shelterin complex"/>
    <property type="evidence" value="ECO:0007669"/>
    <property type="project" value="InterPro"/>
</dbReference>
<dbReference type="GO" id="GO:1904356">
    <property type="term" value="P:regulation of telomere maintenance via telomere lengthening"/>
    <property type="evidence" value="ECO:0007669"/>
    <property type="project" value="TreeGrafter"/>
</dbReference>
<evidence type="ECO:0000313" key="3">
    <source>
        <dbReference type="Proteomes" id="UP000694844"/>
    </source>
</evidence>
<dbReference type="Pfam" id="PF14973">
    <property type="entry name" value="TINF2_N"/>
    <property type="match status" value="1"/>
</dbReference>
<feature type="domain" description="TERF1-interacting nuclear factor 2 N-terminal" evidence="2">
    <location>
        <begin position="70"/>
        <end position="200"/>
    </location>
</feature>
<accession>A0A8B8EG25</accession>
<evidence type="ECO:0000256" key="1">
    <source>
        <dbReference type="SAM" id="MobiDB-lite"/>
    </source>
</evidence>
<dbReference type="GO" id="GO:0016233">
    <property type="term" value="P:telomere capping"/>
    <property type="evidence" value="ECO:0007669"/>
    <property type="project" value="InterPro"/>
</dbReference>
<feature type="compositionally biased region" description="Basic and acidic residues" evidence="1">
    <location>
        <begin position="415"/>
        <end position="427"/>
    </location>
</feature>
<proteinExistence type="predicted"/>
<dbReference type="KEGG" id="cvn:111134367"/>
<feature type="region of interest" description="Disordered" evidence="1">
    <location>
        <begin position="327"/>
        <end position="380"/>
    </location>
</feature>
<dbReference type="GO" id="GO:0042162">
    <property type="term" value="F:telomeric DNA binding"/>
    <property type="evidence" value="ECO:0007669"/>
    <property type="project" value="TreeGrafter"/>
</dbReference>
<dbReference type="InterPro" id="IPR039098">
    <property type="entry name" value="TINF2"/>
</dbReference>
<dbReference type="AlphaFoldDB" id="A0A8B8EG25"/>
<evidence type="ECO:0000313" key="4">
    <source>
        <dbReference type="RefSeq" id="XP_022339030.1"/>
    </source>
</evidence>
<dbReference type="RefSeq" id="XP_022339030.1">
    <property type="nucleotide sequence ID" value="XM_022483322.1"/>
</dbReference>
<sequence length="528" mass="60218">MDVKKTVDEWVLEYSVKNQLNTVSGAAISRLDDMISALELPDVQLACCTLQDIINNSTSLSDPVILEVALELLDFIYASFPEAVTFKLYSKLVVGLKMLILLHMLKNKDKDCLKKLMKHFPRSGPKYPRVCPQQLSHLHMVHGNFRKFYLPLLANSRQAEAYFRAEFAEEYGNEFHDALQKMCSWFVEKIQCKFPKPMLTKVMESPDILKEFQNSPDIQILMDTLHDKTSLTSADLQDLLTMVDPVCTQDRIQVPDTFSLSSRRFRCQCEDEDVNTNSYRSNNQNYSCCMHVHYSENSTGYLSQDISNSKQLNDSLCCSFSERSVSRTATNRPASNQISPTQKTTKTQKSPDTSRKISRNVQSTLDIDKESDSVSTKKTSLLSIEEKLADRKGLSKDLFDCVVSHSPLENTLDDQDSRHESEQRDSRNVSAEDIVPILSHEDLSGEGRSISDIDQFSEDTEEIEDIDQFADDTEDHTQELTFNSSSGDISSQQYHVPDITQHQRQISTPLCIVKLYKTQVFQKHNIYC</sequence>
<evidence type="ECO:0000259" key="2">
    <source>
        <dbReference type="Pfam" id="PF14973"/>
    </source>
</evidence>
<dbReference type="PANTHER" id="PTHR15512">
    <property type="entry name" value="TERF1-INTERACTING NUCLEAR FACTOR 2"/>
    <property type="match status" value="1"/>
</dbReference>
<reference evidence="4 5" key="1">
    <citation type="submission" date="2025-04" db="UniProtKB">
        <authorList>
            <consortium name="RefSeq"/>
        </authorList>
    </citation>
    <scope>IDENTIFICATION</scope>
    <source>
        <tissue evidence="4 5">Whole sample</tissue>
    </source>
</reference>
<dbReference type="CDD" id="cd11657">
    <property type="entry name" value="TIN2_N"/>
    <property type="match status" value="1"/>
</dbReference>
<dbReference type="RefSeq" id="XP_022339031.1">
    <property type="nucleotide sequence ID" value="XM_022483323.1"/>
</dbReference>
<dbReference type="RefSeq" id="XP_022339032.1">
    <property type="nucleotide sequence ID" value="XM_022483324.1"/>
</dbReference>
<dbReference type="GeneID" id="111134367"/>
<gene>
    <name evidence="4 5 6" type="primary">LOC111134367</name>
</gene>
<name>A0A8B8EG25_CRAVI</name>
<organism evidence="3 4">
    <name type="scientific">Crassostrea virginica</name>
    <name type="common">Eastern oyster</name>
    <dbReference type="NCBI Taxonomy" id="6565"/>
    <lineage>
        <taxon>Eukaryota</taxon>
        <taxon>Metazoa</taxon>
        <taxon>Spiralia</taxon>
        <taxon>Lophotrochozoa</taxon>
        <taxon>Mollusca</taxon>
        <taxon>Bivalvia</taxon>
        <taxon>Autobranchia</taxon>
        <taxon>Pteriomorphia</taxon>
        <taxon>Ostreida</taxon>
        <taxon>Ostreoidea</taxon>
        <taxon>Ostreidae</taxon>
        <taxon>Crassostrea</taxon>
    </lineage>
</organism>
<dbReference type="InterPro" id="IPR029400">
    <property type="entry name" value="TINF2_N"/>
</dbReference>
<protein>
    <submittedName>
        <fullName evidence="4 5">Uncharacterized protein LOC111134367 isoform X1</fullName>
    </submittedName>
</protein>
<evidence type="ECO:0000313" key="6">
    <source>
        <dbReference type="RefSeq" id="XP_022339032.1"/>
    </source>
</evidence>
<feature type="compositionally biased region" description="Low complexity" evidence="1">
    <location>
        <begin position="339"/>
        <end position="351"/>
    </location>
</feature>
<keyword evidence="3" id="KW-1185">Reference proteome</keyword>
<feature type="region of interest" description="Disordered" evidence="1">
    <location>
        <begin position="408"/>
        <end position="432"/>
    </location>
</feature>
<feature type="compositionally biased region" description="Polar residues" evidence="1">
    <location>
        <begin position="327"/>
        <end position="338"/>
    </location>
</feature>
<dbReference type="PANTHER" id="PTHR15512:SF0">
    <property type="entry name" value="TERF1-INTERACTING NUCLEAR FACTOR 2"/>
    <property type="match status" value="1"/>
</dbReference>
<dbReference type="Proteomes" id="UP000694844">
    <property type="component" value="Chromosome 5"/>
</dbReference>